<accession>A0AAN7LDH3</accession>
<feature type="compositionally biased region" description="Polar residues" evidence="6">
    <location>
        <begin position="60"/>
        <end position="74"/>
    </location>
</feature>
<reference evidence="8 9" key="1">
    <citation type="journal article" date="2023" name="Hortic Res">
        <title>Pangenome of water caltrop reveals structural variations and asymmetric subgenome divergence after allopolyploidization.</title>
        <authorList>
            <person name="Zhang X."/>
            <person name="Chen Y."/>
            <person name="Wang L."/>
            <person name="Yuan Y."/>
            <person name="Fang M."/>
            <person name="Shi L."/>
            <person name="Lu R."/>
            <person name="Comes H.P."/>
            <person name="Ma Y."/>
            <person name="Chen Y."/>
            <person name="Huang G."/>
            <person name="Zhou Y."/>
            <person name="Zheng Z."/>
            <person name="Qiu Y."/>
        </authorList>
    </citation>
    <scope>NUCLEOTIDE SEQUENCE [LARGE SCALE GENOMIC DNA]</scope>
    <source>
        <strain evidence="8">F231</strain>
    </source>
</reference>
<comment type="caution">
    <text evidence="8">The sequence shown here is derived from an EMBL/GenBank/DDBJ whole genome shotgun (WGS) entry which is preliminary data.</text>
</comment>
<gene>
    <name evidence="8" type="ORF">SAY86_016351</name>
</gene>
<keyword evidence="5" id="KW-0539">Nucleus</keyword>
<keyword evidence="9" id="KW-1185">Reference proteome</keyword>
<organism evidence="8 9">
    <name type="scientific">Trapa natans</name>
    <name type="common">Water chestnut</name>
    <dbReference type="NCBI Taxonomy" id="22666"/>
    <lineage>
        <taxon>Eukaryota</taxon>
        <taxon>Viridiplantae</taxon>
        <taxon>Streptophyta</taxon>
        <taxon>Embryophyta</taxon>
        <taxon>Tracheophyta</taxon>
        <taxon>Spermatophyta</taxon>
        <taxon>Magnoliopsida</taxon>
        <taxon>eudicotyledons</taxon>
        <taxon>Gunneridae</taxon>
        <taxon>Pentapetalae</taxon>
        <taxon>rosids</taxon>
        <taxon>malvids</taxon>
        <taxon>Myrtales</taxon>
        <taxon>Lythraceae</taxon>
        <taxon>Trapa</taxon>
    </lineage>
</organism>
<dbReference type="Gene3D" id="4.10.280.10">
    <property type="entry name" value="Helix-loop-helix DNA-binding domain"/>
    <property type="match status" value="1"/>
</dbReference>
<comment type="subcellular location">
    <subcellularLocation>
        <location evidence="1">Nucleus</location>
    </subcellularLocation>
</comment>
<dbReference type="PANTHER" id="PTHR16223">
    <property type="entry name" value="TRANSCRIPTION FACTOR BHLH83-RELATED"/>
    <property type="match status" value="1"/>
</dbReference>
<dbReference type="InterPro" id="IPR036638">
    <property type="entry name" value="HLH_DNA-bd_sf"/>
</dbReference>
<dbReference type="SMART" id="SM00353">
    <property type="entry name" value="HLH"/>
    <property type="match status" value="1"/>
</dbReference>
<keyword evidence="2" id="KW-0805">Transcription regulation</keyword>
<dbReference type="PANTHER" id="PTHR16223:SF194">
    <property type="entry name" value="BHLH DOMAIN-CONTAINING PROTEIN"/>
    <property type="match status" value="1"/>
</dbReference>
<feature type="domain" description="BHLH" evidence="7">
    <location>
        <begin position="161"/>
        <end position="210"/>
    </location>
</feature>
<feature type="region of interest" description="Disordered" evidence="6">
    <location>
        <begin position="37"/>
        <end position="74"/>
    </location>
</feature>
<sequence>MNINGVGSTSCFYLYPSESSETLDITTPVDNSIEGSLLPPASHSRVNSTETIEAPPPYSGSGSTSDGCRQDTGLNQWPLTAAVPSSWSDFSSPALNFLGGAPGPSWSSLDLAGHSMRQYLPTSSSERKRPSSSGTREGKRSSRTMERDPKTSGLEFKKSGPKQQASCPHLKVRKERLGDRIAALQQLVAPYGKTDTASVLTDAIGYIKFLQDRVQELSLPYIKLSRVRAEEKSRGVLRAESHGSNSKADQSQSLRRQGLCLIPSSCISHIDFGGCTGPLFNWSFPRLA</sequence>
<evidence type="ECO:0000256" key="3">
    <source>
        <dbReference type="ARBA" id="ARBA00023125"/>
    </source>
</evidence>
<evidence type="ECO:0000256" key="4">
    <source>
        <dbReference type="ARBA" id="ARBA00023163"/>
    </source>
</evidence>
<proteinExistence type="predicted"/>
<feature type="region of interest" description="Disordered" evidence="6">
    <location>
        <begin position="118"/>
        <end position="169"/>
    </location>
</feature>
<evidence type="ECO:0000256" key="6">
    <source>
        <dbReference type="SAM" id="MobiDB-lite"/>
    </source>
</evidence>
<evidence type="ECO:0000313" key="9">
    <source>
        <dbReference type="Proteomes" id="UP001346149"/>
    </source>
</evidence>
<dbReference type="GO" id="GO:0005634">
    <property type="term" value="C:nucleus"/>
    <property type="evidence" value="ECO:0007669"/>
    <property type="project" value="UniProtKB-SubCell"/>
</dbReference>
<dbReference type="PROSITE" id="PS50888">
    <property type="entry name" value="BHLH"/>
    <property type="match status" value="1"/>
</dbReference>
<evidence type="ECO:0000256" key="5">
    <source>
        <dbReference type="ARBA" id="ARBA00023242"/>
    </source>
</evidence>
<evidence type="ECO:0000256" key="2">
    <source>
        <dbReference type="ARBA" id="ARBA00023015"/>
    </source>
</evidence>
<name>A0AAN7LDH3_TRANT</name>
<dbReference type="GO" id="GO:0046983">
    <property type="term" value="F:protein dimerization activity"/>
    <property type="evidence" value="ECO:0007669"/>
    <property type="project" value="InterPro"/>
</dbReference>
<keyword evidence="3" id="KW-0238">DNA-binding</keyword>
<dbReference type="GO" id="GO:0000981">
    <property type="term" value="F:DNA-binding transcription factor activity, RNA polymerase II-specific"/>
    <property type="evidence" value="ECO:0007669"/>
    <property type="project" value="TreeGrafter"/>
</dbReference>
<dbReference type="CDD" id="cd11393">
    <property type="entry name" value="bHLH_AtbHLH_like"/>
    <property type="match status" value="1"/>
</dbReference>
<evidence type="ECO:0000259" key="7">
    <source>
        <dbReference type="PROSITE" id="PS50888"/>
    </source>
</evidence>
<dbReference type="SUPFAM" id="SSF47459">
    <property type="entry name" value="HLH, helix-loop-helix DNA-binding domain"/>
    <property type="match status" value="1"/>
</dbReference>
<dbReference type="InterPro" id="IPR045843">
    <property type="entry name" value="IND-like"/>
</dbReference>
<dbReference type="AlphaFoldDB" id="A0AAN7LDH3"/>
<dbReference type="GO" id="GO:0000978">
    <property type="term" value="F:RNA polymerase II cis-regulatory region sequence-specific DNA binding"/>
    <property type="evidence" value="ECO:0007669"/>
    <property type="project" value="TreeGrafter"/>
</dbReference>
<keyword evidence="4" id="KW-0804">Transcription</keyword>
<feature type="compositionally biased region" description="Basic and acidic residues" evidence="6">
    <location>
        <begin position="136"/>
        <end position="158"/>
    </location>
</feature>
<dbReference type="InterPro" id="IPR045239">
    <property type="entry name" value="bHLH95_bHLH"/>
</dbReference>
<protein>
    <recommendedName>
        <fullName evidence="7">BHLH domain-containing protein</fullName>
    </recommendedName>
</protein>
<evidence type="ECO:0000256" key="1">
    <source>
        <dbReference type="ARBA" id="ARBA00004123"/>
    </source>
</evidence>
<dbReference type="EMBL" id="JAXQNO010000016">
    <property type="protein sequence ID" value="KAK4782249.1"/>
    <property type="molecule type" value="Genomic_DNA"/>
</dbReference>
<evidence type="ECO:0000313" key="8">
    <source>
        <dbReference type="EMBL" id="KAK4782249.1"/>
    </source>
</evidence>
<dbReference type="InterPro" id="IPR011598">
    <property type="entry name" value="bHLH_dom"/>
</dbReference>
<dbReference type="Proteomes" id="UP001346149">
    <property type="component" value="Unassembled WGS sequence"/>
</dbReference>